<dbReference type="Pfam" id="PF15579">
    <property type="entry name" value="Imm52"/>
    <property type="match status" value="1"/>
</dbReference>
<dbReference type="Proteomes" id="UP001611383">
    <property type="component" value="Chromosome"/>
</dbReference>
<evidence type="ECO:0000313" key="2">
    <source>
        <dbReference type="EMBL" id="WNG50440.1"/>
    </source>
</evidence>
<feature type="domain" description="Immunity protein 52" evidence="1">
    <location>
        <begin position="3"/>
        <end position="232"/>
    </location>
</feature>
<dbReference type="EMBL" id="CP043494">
    <property type="protein sequence ID" value="WNG50440.1"/>
    <property type="molecule type" value="Genomic_DNA"/>
</dbReference>
<keyword evidence="3" id="KW-1185">Reference proteome</keyword>
<reference evidence="2 3" key="1">
    <citation type="submission" date="2019-08" db="EMBL/GenBank/DDBJ databases">
        <title>Archangium and Cystobacter genomes.</title>
        <authorList>
            <person name="Chen I.-C.K."/>
            <person name="Wielgoss S."/>
        </authorList>
    </citation>
    <scope>NUCLEOTIDE SEQUENCE [LARGE SCALE GENOMIC DNA]</scope>
    <source>
        <strain evidence="2 3">Cbm 6</strain>
    </source>
</reference>
<name>A0ABY9X4W8_9BACT</name>
<gene>
    <name evidence="2" type="ORF">F0U60_44660</name>
</gene>
<accession>A0ABY9X4W8</accession>
<evidence type="ECO:0000313" key="3">
    <source>
        <dbReference type="Proteomes" id="UP001611383"/>
    </source>
</evidence>
<protein>
    <recommendedName>
        <fullName evidence="1">Immunity protein 52 domain-containing protein</fullName>
    </recommendedName>
</protein>
<evidence type="ECO:0000259" key="1">
    <source>
        <dbReference type="Pfam" id="PF15579"/>
    </source>
</evidence>
<dbReference type="RefSeq" id="WP_395809515.1">
    <property type="nucleotide sequence ID" value="NZ_CP043494.1"/>
</dbReference>
<sequence length="242" mass="27451">MKETFYAGVYWPGRKESAEECARRAETFFNLLSHCDPIYARWFEQADSRKKALQLQFEPSHETFLRFFRRRKYNEGAFGFSFGAWTGHEENGRGGMVMLSCGSDVVPPPNSCLLYLPKVEPEAGRVLTESVLIELMRAMVLAWEPDWGGVISNAYQELRNNPVGYPRTGWLMYLSRRRGEVPSLPAPVRVEAIEDKGSLIVLTSERFTVSSSEHVNLADQVRALLEQAGLMKESSDYGPMPT</sequence>
<organism evidence="2 3">
    <name type="scientific">Archangium minus</name>
    <dbReference type="NCBI Taxonomy" id="83450"/>
    <lineage>
        <taxon>Bacteria</taxon>
        <taxon>Pseudomonadati</taxon>
        <taxon>Myxococcota</taxon>
        <taxon>Myxococcia</taxon>
        <taxon>Myxococcales</taxon>
        <taxon>Cystobacterineae</taxon>
        <taxon>Archangiaceae</taxon>
        <taxon>Archangium</taxon>
    </lineage>
</organism>
<dbReference type="InterPro" id="IPR028969">
    <property type="entry name" value="Imm52"/>
</dbReference>
<proteinExistence type="predicted"/>